<evidence type="ECO:0000256" key="1">
    <source>
        <dbReference type="SAM" id="MobiDB-lite"/>
    </source>
</evidence>
<feature type="region of interest" description="Disordered" evidence="1">
    <location>
        <begin position="61"/>
        <end position="82"/>
    </location>
</feature>
<gene>
    <name evidence="2" type="ORF">H0235_009942</name>
</gene>
<dbReference type="Proteomes" id="UP000600918">
    <property type="component" value="Unassembled WGS sequence"/>
</dbReference>
<name>A0A834NZE4_VESPE</name>
<proteinExistence type="predicted"/>
<accession>A0A834NZE4</accession>
<evidence type="ECO:0000313" key="3">
    <source>
        <dbReference type="Proteomes" id="UP000600918"/>
    </source>
</evidence>
<keyword evidence="3" id="KW-1185">Reference proteome</keyword>
<feature type="region of interest" description="Disordered" evidence="1">
    <location>
        <begin position="110"/>
        <end position="130"/>
    </location>
</feature>
<dbReference type="AlphaFoldDB" id="A0A834NZE4"/>
<organism evidence="2 3">
    <name type="scientific">Vespula pensylvanica</name>
    <name type="common">Western yellow jacket</name>
    <name type="synonym">Wasp</name>
    <dbReference type="NCBI Taxonomy" id="30213"/>
    <lineage>
        <taxon>Eukaryota</taxon>
        <taxon>Metazoa</taxon>
        <taxon>Ecdysozoa</taxon>
        <taxon>Arthropoda</taxon>
        <taxon>Hexapoda</taxon>
        <taxon>Insecta</taxon>
        <taxon>Pterygota</taxon>
        <taxon>Neoptera</taxon>
        <taxon>Endopterygota</taxon>
        <taxon>Hymenoptera</taxon>
        <taxon>Apocrita</taxon>
        <taxon>Aculeata</taxon>
        <taxon>Vespoidea</taxon>
        <taxon>Vespidae</taxon>
        <taxon>Vespinae</taxon>
        <taxon>Vespula</taxon>
    </lineage>
</organism>
<dbReference type="EMBL" id="JACSDY010000008">
    <property type="protein sequence ID" value="KAF7422106.1"/>
    <property type="molecule type" value="Genomic_DNA"/>
</dbReference>
<protein>
    <submittedName>
        <fullName evidence="2">Uncharacterized protein</fullName>
    </submittedName>
</protein>
<reference evidence="2" key="1">
    <citation type="journal article" date="2020" name="G3 (Bethesda)">
        <title>High-Quality Assemblies for Three Invasive Social Wasps from the &lt;i&gt;Vespula&lt;/i&gt; Genus.</title>
        <authorList>
            <person name="Harrop T.W.R."/>
            <person name="Guhlin J."/>
            <person name="McLaughlin G.M."/>
            <person name="Permina E."/>
            <person name="Stockwell P."/>
            <person name="Gilligan J."/>
            <person name="Le Lec M.F."/>
            <person name="Gruber M.A.M."/>
            <person name="Quinn O."/>
            <person name="Lovegrove M."/>
            <person name="Duncan E.J."/>
            <person name="Remnant E.J."/>
            <person name="Van Eeckhoven J."/>
            <person name="Graham B."/>
            <person name="Knapp R.A."/>
            <person name="Langford K.W."/>
            <person name="Kronenberg Z."/>
            <person name="Press M.O."/>
            <person name="Eacker S.M."/>
            <person name="Wilson-Rankin E.E."/>
            <person name="Purcell J."/>
            <person name="Lester P.J."/>
            <person name="Dearden P.K."/>
        </authorList>
    </citation>
    <scope>NUCLEOTIDE SEQUENCE</scope>
    <source>
        <strain evidence="2">Volc-1</strain>
    </source>
</reference>
<feature type="compositionally biased region" description="Basic and acidic residues" evidence="1">
    <location>
        <begin position="61"/>
        <end position="72"/>
    </location>
</feature>
<comment type="caution">
    <text evidence="2">The sequence shown here is derived from an EMBL/GenBank/DDBJ whole genome shotgun (WGS) entry which is preliminary data.</text>
</comment>
<sequence>MTKSSWFELFAASNEEEWLGCVPNKRRDAGPFFTIEATVQQAATIQRLTIPLAGSISRMREKSNGDWQKEAESVEEEVEEDRSYELEIQRRNELTEDRDEPTAHMLEVANRRIPLSTGPLRRSPPNSPFTLSRQQFMQSFQNELPKTD</sequence>
<evidence type="ECO:0000313" key="2">
    <source>
        <dbReference type="EMBL" id="KAF7422106.1"/>
    </source>
</evidence>